<name>A0A645IM71_9ZZZZ</name>
<accession>A0A645IM71</accession>
<dbReference type="EMBL" id="VSSQ01118392">
    <property type="protein sequence ID" value="MPN52357.1"/>
    <property type="molecule type" value="Genomic_DNA"/>
</dbReference>
<dbReference type="AlphaFoldDB" id="A0A645IM71"/>
<gene>
    <name evidence="2" type="ORF">SDC9_200018</name>
</gene>
<sequence>MIVLACYMLGYLGNLLGDKAEFLKYFSPFELFSPKNALAFERSTLTALIIYFLIMIVLIIAGFLAYRKRDYNI</sequence>
<feature type="transmembrane region" description="Helical" evidence="1">
    <location>
        <begin position="45"/>
        <end position="66"/>
    </location>
</feature>
<protein>
    <recommendedName>
        <fullName evidence="3">ABC-2 type transporter domain-containing protein</fullName>
    </recommendedName>
</protein>
<keyword evidence="1" id="KW-0472">Membrane</keyword>
<reference evidence="2" key="1">
    <citation type="submission" date="2019-08" db="EMBL/GenBank/DDBJ databases">
        <authorList>
            <person name="Kucharzyk K."/>
            <person name="Murdoch R.W."/>
            <person name="Higgins S."/>
            <person name="Loffler F."/>
        </authorList>
    </citation>
    <scope>NUCLEOTIDE SEQUENCE</scope>
</reference>
<evidence type="ECO:0008006" key="3">
    <source>
        <dbReference type="Google" id="ProtNLM"/>
    </source>
</evidence>
<keyword evidence="1" id="KW-1133">Transmembrane helix</keyword>
<evidence type="ECO:0000313" key="2">
    <source>
        <dbReference type="EMBL" id="MPN52357.1"/>
    </source>
</evidence>
<keyword evidence="1" id="KW-0812">Transmembrane</keyword>
<proteinExistence type="predicted"/>
<comment type="caution">
    <text evidence="2">The sequence shown here is derived from an EMBL/GenBank/DDBJ whole genome shotgun (WGS) entry which is preliminary data.</text>
</comment>
<evidence type="ECO:0000256" key="1">
    <source>
        <dbReference type="SAM" id="Phobius"/>
    </source>
</evidence>
<organism evidence="2">
    <name type="scientific">bioreactor metagenome</name>
    <dbReference type="NCBI Taxonomy" id="1076179"/>
    <lineage>
        <taxon>unclassified sequences</taxon>
        <taxon>metagenomes</taxon>
        <taxon>ecological metagenomes</taxon>
    </lineage>
</organism>